<feature type="domain" description="HMG box" evidence="6">
    <location>
        <begin position="97"/>
        <end position="165"/>
    </location>
</feature>
<organism evidence="7 8">
    <name type="scientific">Caenorhabditis auriculariae</name>
    <dbReference type="NCBI Taxonomy" id="2777116"/>
    <lineage>
        <taxon>Eukaryota</taxon>
        <taxon>Metazoa</taxon>
        <taxon>Ecdysozoa</taxon>
        <taxon>Nematoda</taxon>
        <taxon>Chromadorea</taxon>
        <taxon>Rhabditida</taxon>
        <taxon>Rhabditina</taxon>
        <taxon>Rhabditomorpha</taxon>
        <taxon>Rhabditoidea</taxon>
        <taxon>Rhabditidae</taxon>
        <taxon>Peloderinae</taxon>
        <taxon>Caenorhabditis</taxon>
    </lineage>
</organism>
<dbReference type="InterPro" id="IPR009071">
    <property type="entry name" value="HMG_box_dom"/>
</dbReference>
<dbReference type="EMBL" id="CAJGYM010000001">
    <property type="protein sequence ID" value="CAD6184418.1"/>
    <property type="molecule type" value="Genomic_DNA"/>
</dbReference>
<keyword evidence="8" id="KW-1185">Reference proteome</keyword>
<dbReference type="GO" id="GO:0003677">
    <property type="term" value="F:DNA binding"/>
    <property type="evidence" value="ECO:0007669"/>
    <property type="project" value="UniProtKB-UniRule"/>
</dbReference>
<sequence>MGYVEFQVEENKCYGFAFRMVLHQNEEGSSSPPLLAPVSPLPGEDSSPDKQVDESRTDESFNTYNERMKNRRHHTKKERKTPTTARCWKKLEDPNAPRKPRSGYVHFLSDRRAKYGSVKQGASQKNINVALAAEWQALAAGDKEKYHEIARKERLDYEKAMAVYQKTEDYSKFQKQKELILNQRKKSRKTGIVDSIMLRDVVDLIDGPSTRKTSTGARTKSLQNGPEGSPTNVFSGEIFSGPFIEFNRQRESELRMMRREISNIEHEMELLQKSAGHDENFALRARIANDEKMLAQTQGYIQGWAHVAKNALANIAPPGIIDNPDSLISWLESVVSNPSSSADSKSVREALLHANFASIKY</sequence>
<keyword evidence="1 3" id="KW-0238">DNA-binding</keyword>
<dbReference type="SMART" id="SM00398">
    <property type="entry name" value="HMG"/>
    <property type="match status" value="1"/>
</dbReference>
<gene>
    <name evidence="7" type="ORF">CAUJ_LOCUS337</name>
</gene>
<dbReference type="SUPFAM" id="SSF47095">
    <property type="entry name" value="HMG-box"/>
    <property type="match status" value="1"/>
</dbReference>
<evidence type="ECO:0000256" key="2">
    <source>
        <dbReference type="ARBA" id="ARBA00023242"/>
    </source>
</evidence>
<evidence type="ECO:0000259" key="6">
    <source>
        <dbReference type="PROSITE" id="PS50118"/>
    </source>
</evidence>
<feature type="region of interest" description="Disordered" evidence="5">
    <location>
        <begin position="208"/>
        <end position="231"/>
    </location>
</feature>
<dbReference type="AlphaFoldDB" id="A0A8S1GNL8"/>
<dbReference type="Gene3D" id="1.10.30.10">
    <property type="entry name" value="High mobility group box domain"/>
    <property type="match status" value="1"/>
</dbReference>
<dbReference type="InterPro" id="IPR051965">
    <property type="entry name" value="ChromReg_NeuronalGeneExpr"/>
</dbReference>
<evidence type="ECO:0000256" key="4">
    <source>
        <dbReference type="SAM" id="Coils"/>
    </source>
</evidence>
<dbReference type="PANTHER" id="PTHR46040">
    <property type="entry name" value="HIGH MOBILITY GROUP PROTEIN 2"/>
    <property type="match status" value="1"/>
</dbReference>
<evidence type="ECO:0000313" key="8">
    <source>
        <dbReference type="Proteomes" id="UP000835052"/>
    </source>
</evidence>
<dbReference type="Proteomes" id="UP000835052">
    <property type="component" value="Unassembled WGS sequence"/>
</dbReference>
<protein>
    <recommendedName>
        <fullName evidence="6">HMG box domain-containing protein</fullName>
    </recommendedName>
</protein>
<keyword evidence="2 3" id="KW-0539">Nucleus</keyword>
<feature type="region of interest" description="Disordered" evidence="5">
    <location>
        <begin position="27"/>
        <end position="84"/>
    </location>
</feature>
<dbReference type="GO" id="GO:0010468">
    <property type="term" value="P:regulation of gene expression"/>
    <property type="evidence" value="ECO:0007669"/>
    <property type="project" value="TreeGrafter"/>
</dbReference>
<feature type="compositionally biased region" description="Basic residues" evidence="5">
    <location>
        <begin position="69"/>
        <end position="79"/>
    </location>
</feature>
<evidence type="ECO:0000256" key="5">
    <source>
        <dbReference type="SAM" id="MobiDB-lite"/>
    </source>
</evidence>
<feature type="coiled-coil region" evidence="4">
    <location>
        <begin position="247"/>
        <end position="274"/>
    </location>
</feature>
<comment type="caution">
    <text evidence="7">The sequence shown here is derived from an EMBL/GenBank/DDBJ whole genome shotgun (WGS) entry which is preliminary data.</text>
</comment>
<dbReference type="PROSITE" id="PS50118">
    <property type="entry name" value="HMG_BOX_2"/>
    <property type="match status" value="1"/>
</dbReference>
<dbReference type="PANTHER" id="PTHR46040:SF3">
    <property type="entry name" value="HIGH MOBILITY GROUP PROTEIN 2"/>
    <property type="match status" value="1"/>
</dbReference>
<feature type="DNA-binding region" description="HMG box" evidence="3">
    <location>
        <begin position="97"/>
        <end position="165"/>
    </location>
</feature>
<keyword evidence="4" id="KW-0175">Coiled coil</keyword>
<evidence type="ECO:0000256" key="3">
    <source>
        <dbReference type="PROSITE-ProRule" id="PRU00267"/>
    </source>
</evidence>
<proteinExistence type="predicted"/>
<evidence type="ECO:0000313" key="7">
    <source>
        <dbReference type="EMBL" id="CAD6184418.1"/>
    </source>
</evidence>
<dbReference type="OrthoDB" id="3213154at2759"/>
<dbReference type="GO" id="GO:0005634">
    <property type="term" value="C:nucleus"/>
    <property type="evidence" value="ECO:0007669"/>
    <property type="project" value="UniProtKB-UniRule"/>
</dbReference>
<dbReference type="InterPro" id="IPR036910">
    <property type="entry name" value="HMG_box_dom_sf"/>
</dbReference>
<feature type="compositionally biased region" description="Low complexity" evidence="5">
    <location>
        <begin position="29"/>
        <end position="42"/>
    </location>
</feature>
<evidence type="ECO:0000256" key="1">
    <source>
        <dbReference type="ARBA" id="ARBA00023125"/>
    </source>
</evidence>
<feature type="compositionally biased region" description="Basic and acidic residues" evidence="5">
    <location>
        <begin position="47"/>
        <end position="59"/>
    </location>
</feature>
<accession>A0A8S1GNL8</accession>
<dbReference type="Pfam" id="PF00505">
    <property type="entry name" value="HMG_box"/>
    <property type="match status" value="1"/>
</dbReference>
<reference evidence="7" key="1">
    <citation type="submission" date="2020-10" db="EMBL/GenBank/DDBJ databases">
        <authorList>
            <person name="Kikuchi T."/>
        </authorList>
    </citation>
    <scope>NUCLEOTIDE SEQUENCE</scope>
    <source>
        <strain evidence="7">NKZ352</strain>
    </source>
</reference>
<name>A0A8S1GNL8_9PELO</name>
<feature type="compositionally biased region" description="Polar residues" evidence="5">
    <location>
        <begin position="210"/>
        <end position="231"/>
    </location>
</feature>